<keyword evidence="3" id="KW-1185">Reference proteome</keyword>
<comment type="caution">
    <text evidence="2">The sequence shown here is derived from an EMBL/GenBank/DDBJ whole genome shotgun (WGS) entry which is preliminary data.</text>
</comment>
<dbReference type="RefSeq" id="WP_068777499.1">
    <property type="nucleotide sequence ID" value="NZ_RHLK01000013.1"/>
</dbReference>
<name>A0A7X3K0W5_9BACL</name>
<organism evidence="2 3">
    <name type="scientific">Paenibacillus lutrae</name>
    <dbReference type="NCBI Taxonomy" id="2078573"/>
    <lineage>
        <taxon>Bacteria</taxon>
        <taxon>Bacillati</taxon>
        <taxon>Bacillota</taxon>
        <taxon>Bacilli</taxon>
        <taxon>Bacillales</taxon>
        <taxon>Paenibacillaceae</taxon>
        <taxon>Paenibacillus</taxon>
    </lineage>
</organism>
<evidence type="ECO:0000256" key="1">
    <source>
        <dbReference type="SAM" id="Phobius"/>
    </source>
</evidence>
<keyword evidence="1" id="KW-0812">Transmembrane</keyword>
<dbReference type="Proteomes" id="UP000490800">
    <property type="component" value="Unassembled WGS sequence"/>
</dbReference>
<keyword evidence="1" id="KW-1133">Transmembrane helix</keyword>
<keyword evidence="1" id="KW-0472">Membrane</keyword>
<dbReference type="OrthoDB" id="2629594at2"/>
<accession>A0A7X3K0W5</accession>
<proteinExistence type="predicted"/>
<gene>
    <name evidence="2" type="ORF">EDM21_19065</name>
</gene>
<reference evidence="2 3" key="1">
    <citation type="journal article" date="2019" name="Microorganisms">
        <title>Paenibacillus lutrae sp. nov., A Chitinolytic Species Isolated from A River Otter in Castril Natural Park, Granada, Spain.</title>
        <authorList>
            <person name="Rodriguez M."/>
            <person name="Reina J.C."/>
            <person name="Bejar V."/>
            <person name="Llamas I."/>
        </authorList>
    </citation>
    <scope>NUCLEOTIDE SEQUENCE [LARGE SCALE GENOMIC DNA]</scope>
    <source>
        <strain evidence="2 3">N10</strain>
    </source>
</reference>
<dbReference type="EMBL" id="RHLK01000013">
    <property type="protein sequence ID" value="MVP01598.1"/>
    <property type="molecule type" value="Genomic_DNA"/>
</dbReference>
<dbReference type="AlphaFoldDB" id="A0A7X3K0W5"/>
<evidence type="ECO:0000313" key="2">
    <source>
        <dbReference type="EMBL" id="MVP01598.1"/>
    </source>
</evidence>
<evidence type="ECO:0000313" key="3">
    <source>
        <dbReference type="Proteomes" id="UP000490800"/>
    </source>
</evidence>
<feature type="transmembrane region" description="Helical" evidence="1">
    <location>
        <begin position="28"/>
        <end position="49"/>
    </location>
</feature>
<sequence length="71" mass="7713">MRKQLGTWLYAAGQRTIQPLRNQKGAQAIEYIGVAALVVVLIMALISAFGDGGIAEKLVGKLNEFIDKIKI</sequence>
<protein>
    <submittedName>
        <fullName evidence="2">Uncharacterized protein</fullName>
    </submittedName>
</protein>